<dbReference type="GO" id="GO:0003677">
    <property type="term" value="F:DNA binding"/>
    <property type="evidence" value="ECO:0007669"/>
    <property type="project" value="UniProtKB-KW"/>
</dbReference>
<feature type="domain" description="HTH rpiR-type" evidence="4">
    <location>
        <begin position="6"/>
        <end position="82"/>
    </location>
</feature>
<dbReference type="SUPFAM" id="SSF53697">
    <property type="entry name" value="SIS domain"/>
    <property type="match status" value="1"/>
</dbReference>
<name>A0A075SPW1_STRSU</name>
<dbReference type="Gene3D" id="1.10.10.10">
    <property type="entry name" value="Winged helix-like DNA-binding domain superfamily/Winged helix DNA-binding domain"/>
    <property type="match status" value="1"/>
</dbReference>
<dbReference type="GO" id="GO:0003700">
    <property type="term" value="F:DNA-binding transcription factor activity"/>
    <property type="evidence" value="ECO:0007669"/>
    <property type="project" value="InterPro"/>
</dbReference>
<dbReference type="Proteomes" id="UP000028185">
    <property type="component" value="Chromosome"/>
</dbReference>
<dbReference type="Pfam" id="PF01418">
    <property type="entry name" value="HTH_6"/>
    <property type="match status" value="1"/>
</dbReference>
<dbReference type="PANTHER" id="PTHR30514:SF21">
    <property type="entry name" value="RPIR-FAMILY TRANSCRIPTIONAL REGULATOR"/>
    <property type="match status" value="1"/>
</dbReference>
<accession>A0A075SPW1</accession>
<dbReference type="GO" id="GO:0097367">
    <property type="term" value="F:carbohydrate derivative binding"/>
    <property type="evidence" value="ECO:0007669"/>
    <property type="project" value="InterPro"/>
</dbReference>
<evidence type="ECO:0000259" key="4">
    <source>
        <dbReference type="PROSITE" id="PS51071"/>
    </source>
</evidence>
<evidence type="ECO:0000259" key="5">
    <source>
        <dbReference type="PROSITE" id="PS51464"/>
    </source>
</evidence>
<evidence type="ECO:0000313" key="7">
    <source>
        <dbReference type="Proteomes" id="UP000028185"/>
    </source>
</evidence>
<keyword evidence="3" id="KW-0804">Transcription</keyword>
<dbReference type="InterPro" id="IPR047640">
    <property type="entry name" value="RpiR-like"/>
</dbReference>
<keyword evidence="1" id="KW-0805">Transcription regulation</keyword>
<dbReference type="GO" id="GO:1901135">
    <property type="term" value="P:carbohydrate derivative metabolic process"/>
    <property type="evidence" value="ECO:0007669"/>
    <property type="project" value="InterPro"/>
</dbReference>
<dbReference type="InterPro" id="IPR001347">
    <property type="entry name" value="SIS_dom"/>
</dbReference>
<dbReference type="InterPro" id="IPR009057">
    <property type="entry name" value="Homeodomain-like_sf"/>
</dbReference>
<dbReference type="PATRIC" id="fig|1214179.4.peg.571"/>
<dbReference type="Pfam" id="PF01380">
    <property type="entry name" value="SIS"/>
    <property type="match status" value="1"/>
</dbReference>
<dbReference type="InterPro" id="IPR046348">
    <property type="entry name" value="SIS_dom_sf"/>
</dbReference>
<protein>
    <submittedName>
        <fullName evidence="6">Transcriptional regulator</fullName>
    </submittedName>
</protein>
<sequence length="270" mass="30807">MLQTPKHITAIIESHLDQMTRLEKQIASYFTQLDPSSADLSQENTIQQLHISPSALTRFAKKCGFSGYREFVFAFQNNQQYLDKHFEKLQRSLTKKVLVDYEEILTATNKLVDEEKLEEIAKLIDSSKRVYFYGIGSSGLVAMEIKSRFMRLGVVCDAITDENNLIWTTNILDDSCLVIGLSLSGQTEEVMEHLQLAAQKGIPTALLTTKSFPHPTFDQIIPVASVRHLNYGNRISPQIPLLIMLDIIYAYFLAIDKEKKENIFKQTIRE</sequence>
<evidence type="ECO:0000256" key="1">
    <source>
        <dbReference type="ARBA" id="ARBA00023015"/>
    </source>
</evidence>
<reference evidence="6 7" key="1">
    <citation type="journal article" date="2014" name="Genome Announc.">
        <title>Whole-Genome Sequence of Streptococcus suis Serotype 4 Reference Strain 6407.</title>
        <authorList>
            <person name="Wang K."/>
            <person name="Chen J."/>
            <person name="Yao H."/>
            <person name="Lu C."/>
        </authorList>
    </citation>
    <scope>NUCLEOTIDE SEQUENCE [LARGE SCALE GENOMIC DNA]</scope>
    <source>
        <strain evidence="6">6407</strain>
    </source>
</reference>
<dbReference type="HOGENOM" id="CLU_055769_0_3_9"/>
<dbReference type="RefSeq" id="WP_002935747.1">
    <property type="nucleotide sequence ID" value="NZ_ALLE01000042.1"/>
</dbReference>
<evidence type="ECO:0000313" key="6">
    <source>
        <dbReference type="EMBL" id="AIG43070.1"/>
    </source>
</evidence>
<feature type="domain" description="SIS" evidence="5">
    <location>
        <begin position="120"/>
        <end position="258"/>
    </location>
</feature>
<dbReference type="InterPro" id="IPR035472">
    <property type="entry name" value="RpiR-like_SIS"/>
</dbReference>
<dbReference type="PANTHER" id="PTHR30514">
    <property type="entry name" value="GLUCOKINASE"/>
    <property type="match status" value="1"/>
</dbReference>
<evidence type="ECO:0000256" key="2">
    <source>
        <dbReference type="ARBA" id="ARBA00023125"/>
    </source>
</evidence>
<dbReference type="CDD" id="cd05013">
    <property type="entry name" value="SIS_RpiR"/>
    <property type="match status" value="1"/>
</dbReference>
<dbReference type="InterPro" id="IPR000281">
    <property type="entry name" value="HTH_RpiR"/>
</dbReference>
<dbReference type="InterPro" id="IPR036388">
    <property type="entry name" value="WH-like_DNA-bd_sf"/>
</dbReference>
<dbReference type="PROSITE" id="PS51071">
    <property type="entry name" value="HTH_RPIR"/>
    <property type="match status" value="1"/>
</dbReference>
<organism evidence="6 7">
    <name type="scientific">Streptococcus suis 6407</name>
    <dbReference type="NCBI Taxonomy" id="1214179"/>
    <lineage>
        <taxon>Bacteria</taxon>
        <taxon>Bacillati</taxon>
        <taxon>Bacillota</taxon>
        <taxon>Bacilli</taxon>
        <taxon>Lactobacillales</taxon>
        <taxon>Streptococcaceae</taxon>
        <taxon>Streptococcus</taxon>
    </lineage>
</organism>
<gene>
    <name evidence="6" type="ORF">ID09_03045</name>
</gene>
<keyword evidence="2" id="KW-0238">DNA-binding</keyword>
<proteinExistence type="predicted"/>
<dbReference type="SUPFAM" id="SSF46689">
    <property type="entry name" value="Homeodomain-like"/>
    <property type="match status" value="1"/>
</dbReference>
<dbReference type="PROSITE" id="PS51464">
    <property type="entry name" value="SIS"/>
    <property type="match status" value="1"/>
</dbReference>
<dbReference type="AlphaFoldDB" id="A0A075SPW1"/>
<dbReference type="Gene3D" id="3.40.50.10490">
    <property type="entry name" value="Glucose-6-phosphate isomerase like protein, domain 1"/>
    <property type="match status" value="1"/>
</dbReference>
<dbReference type="EMBL" id="CP008921">
    <property type="protein sequence ID" value="AIG43070.1"/>
    <property type="molecule type" value="Genomic_DNA"/>
</dbReference>
<evidence type="ECO:0000256" key="3">
    <source>
        <dbReference type="ARBA" id="ARBA00023163"/>
    </source>
</evidence>